<dbReference type="OrthoDB" id="355909at2"/>
<reference evidence="3 4" key="1">
    <citation type="submission" date="2019-07" db="EMBL/GenBank/DDBJ databases">
        <title>Genome sequencing for Formosa sp. PS13.</title>
        <authorList>
            <person name="Park S.-J."/>
        </authorList>
    </citation>
    <scope>NUCLEOTIDE SEQUENCE [LARGE SCALE GENOMIC DNA]</scope>
    <source>
        <strain evidence="3 4">PS13</strain>
    </source>
</reference>
<dbReference type="KEGG" id="fop:FNB79_11145"/>
<evidence type="ECO:0008006" key="5">
    <source>
        <dbReference type="Google" id="ProtNLM"/>
    </source>
</evidence>
<name>A0A516GSJ5_9FLAO</name>
<evidence type="ECO:0000313" key="3">
    <source>
        <dbReference type="EMBL" id="QDO94497.1"/>
    </source>
</evidence>
<proteinExistence type="predicted"/>
<keyword evidence="4" id="KW-1185">Reference proteome</keyword>
<dbReference type="Pfam" id="PF24880">
    <property type="entry name" value="DUF7738"/>
    <property type="match status" value="1"/>
</dbReference>
<evidence type="ECO:0000259" key="1">
    <source>
        <dbReference type="Pfam" id="PF21832"/>
    </source>
</evidence>
<dbReference type="InterPro" id="IPR056640">
    <property type="entry name" value="DUF7738"/>
</dbReference>
<organism evidence="3 4">
    <name type="scientific">Formosa sediminum</name>
    <dbReference type="NCBI Taxonomy" id="2594004"/>
    <lineage>
        <taxon>Bacteria</taxon>
        <taxon>Pseudomonadati</taxon>
        <taxon>Bacteroidota</taxon>
        <taxon>Flavobacteriia</taxon>
        <taxon>Flavobacteriales</taxon>
        <taxon>Flavobacteriaceae</taxon>
        <taxon>Formosa</taxon>
    </lineage>
</organism>
<feature type="domain" description="DUF6892" evidence="1">
    <location>
        <begin position="165"/>
        <end position="297"/>
    </location>
</feature>
<sequence length="301" mass="34593">MIALHLSSKGFQINSETITFPVSIDTLKQCLNDDVKIFKRKFNTIFTWSDLGIMAYSKDGNVAESITISLCLDTHNFSPKQVFSGIFYYNNQDIVRYYKSHKQQHVKLFKGDDSGALVENGISACFSKEDDCICAIQINNYIPYERGAGLPEDKYIIKPLNEDILIFEDFGFKLSVIEELMYIKGLMEPVFDLFEFADWYKARDIDIDEEGYEPIAEVTQYFKDLPIPKRLASEITDFYQDGGNDIYMNLCPFSGGAVEYWDIETAIDAKQFPNLKKVTLCYATDAAYKEFEQLGIETEWL</sequence>
<feature type="domain" description="DUF7738" evidence="2">
    <location>
        <begin position="4"/>
        <end position="103"/>
    </location>
</feature>
<accession>A0A516GSJ5</accession>
<dbReference type="RefSeq" id="WP_143381381.1">
    <property type="nucleotide sequence ID" value="NZ_CP041637.1"/>
</dbReference>
<gene>
    <name evidence="3" type="ORF">FNB79_11145</name>
</gene>
<dbReference type="InterPro" id="IPR054187">
    <property type="entry name" value="DUF6892"/>
</dbReference>
<protein>
    <recommendedName>
        <fullName evidence="5">DUF1963 domain-containing protein</fullName>
    </recommendedName>
</protein>
<evidence type="ECO:0000259" key="2">
    <source>
        <dbReference type="Pfam" id="PF24880"/>
    </source>
</evidence>
<dbReference type="Pfam" id="PF21832">
    <property type="entry name" value="DUF6892"/>
    <property type="match status" value="1"/>
</dbReference>
<dbReference type="AlphaFoldDB" id="A0A516GSJ5"/>
<evidence type="ECO:0000313" key="4">
    <source>
        <dbReference type="Proteomes" id="UP000319209"/>
    </source>
</evidence>
<dbReference type="EMBL" id="CP041637">
    <property type="protein sequence ID" value="QDO94497.1"/>
    <property type="molecule type" value="Genomic_DNA"/>
</dbReference>
<dbReference type="Proteomes" id="UP000319209">
    <property type="component" value="Chromosome"/>
</dbReference>